<keyword evidence="2" id="KW-0812">Transmembrane</keyword>
<comment type="subcellular location">
    <subcellularLocation>
        <location evidence="1">Endomembrane system</location>
        <topology evidence="1">Multi-pass membrane protein</topology>
    </subcellularLocation>
</comment>
<gene>
    <name evidence="6" type="ORF">CNMCM5623_008225</name>
    <name evidence="7" type="ORF">CNMCM7691_004172</name>
</gene>
<comment type="caution">
    <text evidence="6">The sequence shown here is derived from an EMBL/GenBank/DDBJ whole genome shotgun (WGS) entry which is preliminary data.</text>
</comment>
<reference evidence="6" key="1">
    <citation type="submission" date="2020-06" db="EMBL/GenBank/DDBJ databases">
        <title>Draft genome sequences of strains closely related to Aspergillus parafelis and Aspergillus hiratsukae.</title>
        <authorList>
            <person name="Dos Santos R.A.C."/>
            <person name="Rivero-Menendez O."/>
            <person name="Steenwyk J.L."/>
            <person name="Mead M.E."/>
            <person name="Goldman G.H."/>
            <person name="Alastruey-Izquierdo A."/>
            <person name="Rokas A."/>
        </authorList>
    </citation>
    <scope>NUCLEOTIDE SEQUENCE</scope>
    <source>
        <strain evidence="6">CNM-CM5623</strain>
        <strain evidence="7">CNM-CM7691</strain>
    </source>
</reference>
<dbReference type="Proteomes" id="UP000654922">
    <property type="component" value="Unassembled WGS sequence"/>
</dbReference>
<keyword evidence="4" id="KW-0472">Membrane</keyword>
<evidence type="ECO:0000313" key="7">
    <source>
        <dbReference type="EMBL" id="KAF7176888.1"/>
    </source>
</evidence>
<dbReference type="OrthoDB" id="3363151at2759"/>
<evidence type="ECO:0008006" key="10">
    <source>
        <dbReference type="Google" id="ProtNLM"/>
    </source>
</evidence>
<evidence type="ECO:0000256" key="2">
    <source>
        <dbReference type="ARBA" id="ARBA00022692"/>
    </source>
</evidence>
<dbReference type="EMBL" id="JACBAE010001346">
    <property type="protein sequence ID" value="KAF7163155.1"/>
    <property type="molecule type" value="Genomic_DNA"/>
</dbReference>
<evidence type="ECO:0000256" key="5">
    <source>
        <dbReference type="SAM" id="MobiDB-lite"/>
    </source>
</evidence>
<feature type="compositionally biased region" description="Basic and acidic residues" evidence="5">
    <location>
        <begin position="417"/>
        <end position="433"/>
    </location>
</feature>
<dbReference type="GO" id="GO:0007096">
    <property type="term" value="P:regulation of exit from mitosis"/>
    <property type="evidence" value="ECO:0007669"/>
    <property type="project" value="TreeGrafter"/>
</dbReference>
<dbReference type="PANTHER" id="PTHR28293:SF1">
    <property type="entry name" value="NUCLEAR RIM PROTEIN 1"/>
    <property type="match status" value="1"/>
</dbReference>
<name>A0A8H6PXR8_9EURO</name>
<dbReference type="Proteomes" id="UP000641853">
    <property type="component" value="Unassembled WGS sequence"/>
</dbReference>
<dbReference type="GO" id="GO:0043007">
    <property type="term" value="P:maintenance of rDNA"/>
    <property type="evidence" value="ECO:0007669"/>
    <property type="project" value="TreeGrafter"/>
</dbReference>
<feature type="region of interest" description="Disordered" evidence="5">
    <location>
        <begin position="350"/>
        <end position="369"/>
    </location>
</feature>
<evidence type="ECO:0000256" key="3">
    <source>
        <dbReference type="ARBA" id="ARBA00022989"/>
    </source>
</evidence>
<feature type="compositionally biased region" description="Polar residues" evidence="5">
    <location>
        <begin position="447"/>
        <end position="460"/>
    </location>
</feature>
<feature type="region of interest" description="Disordered" evidence="5">
    <location>
        <begin position="382"/>
        <end position="472"/>
    </location>
</feature>
<keyword evidence="8" id="KW-1185">Reference proteome</keyword>
<dbReference type="GO" id="GO:0012505">
    <property type="term" value="C:endomembrane system"/>
    <property type="evidence" value="ECO:0007669"/>
    <property type="project" value="UniProtKB-SubCell"/>
</dbReference>
<evidence type="ECO:0000256" key="4">
    <source>
        <dbReference type="ARBA" id="ARBA00023136"/>
    </source>
</evidence>
<feature type="compositionally biased region" description="Basic and acidic residues" evidence="5">
    <location>
        <begin position="461"/>
        <end position="472"/>
    </location>
</feature>
<feature type="compositionally biased region" description="Polar residues" evidence="5">
    <location>
        <begin position="350"/>
        <end position="365"/>
    </location>
</feature>
<evidence type="ECO:0000313" key="6">
    <source>
        <dbReference type="EMBL" id="KAF7163155.1"/>
    </source>
</evidence>
<protein>
    <recommendedName>
        <fullName evidence="10">Nuclear rim protein 1</fullName>
    </recommendedName>
</protein>
<dbReference type="PANTHER" id="PTHR28293">
    <property type="entry name" value="NUCLEAR RIM PROTEIN 1"/>
    <property type="match status" value="1"/>
</dbReference>
<evidence type="ECO:0000313" key="8">
    <source>
        <dbReference type="Proteomes" id="UP000641853"/>
    </source>
</evidence>
<organism evidence="6 9">
    <name type="scientific">Aspergillus felis</name>
    <dbReference type="NCBI Taxonomy" id="1287682"/>
    <lineage>
        <taxon>Eukaryota</taxon>
        <taxon>Fungi</taxon>
        <taxon>Dikarya</taxon>
        <taxon>Ascomycota</taxon>
        <taxon>Pezizomycotina</taxon>
        <taxon>Eurotiomycetes</taxon>
        <taxon>Eurotiomycetidae</taxon>
        <taxon>Eurotiales</taxon>
        <taxon>Aspergillaceae</taxon>
        <taxon>Aspergillus</taxon>
        <taxon>Aspergillus subgen. Fumigati</taxon>
    </lineage>
</organism>
<feature type="compositionally biased region" description="Polar residues" evidence="5">
    <location>
        <begin position="404"/>
        <end position="415"/>
    </location>
</feature>
<evidence type="ECO:0000313" key="9">
    <source>
        <dbReference type="Proteomes" id="UP000654922"/>
    </source>
</evidence>
<dbReference type="Pfam" id="PF10332">
    <property type="entry name" value="DUF2418"/>
    <property type="match status" value="1"/>
</dbReference>
<evidence type="ECO:0000256" key="1">
    <source>
        <dbReference type="ARBA" id="ARBA00004127"/>
    </source>
</evidence>
<accession>A0A8H6PXR8</accession>
<dbReference type="AlphaFoldDB" id="A0A8H6PXR8"/>
<dbReference type="EMBL" id="JACBAG010001906">
    <property type="protein sequence ID" value="KAF7176888.1"/>
    <property type="molecule type" value="Genomic_DNA"/>
</dbReference>
<proteinExistence type="predicted"/>
<dbReference type="InterPro" id="IPR018819">
    <property type="entry name" value="Nur1/Mug154"/>
</dbReference>
<keyword evidence="3" id="KW-1133">Transmembrane helix</keyword>
<sequence length="472" mass="53213">MPRLVRREPLSERIRSYLNPLDFLLWLSEEIDANAWDQFEKVWALPLGVVLNLAFLTARANSRSSGSRAIDDVFGDDGGVHWMSWFVCRQQFKELAGISQREDETLIGCCWQASFIVHLLASFSAFNTFYTFYRKRLYRLFEASIDQPPATPSARRVRVDSTPMTASPLRYFANVIAGSAESRAHPDAQRDVWELAVWDPLPICLRLFCLFSPGHVLVYWVFLPTQLSDPRPSVTIVTTIFITTLLSVQMSFLSSSFTQQAKDSMVVHKEVLNEYDTKFVHPRTQPVMRDVGTQFSDPNTSQPGSDAKYNKVDTFTPTRVIHRGFKTSPNPNYVSFVDPEAASARRQTFATPNTSHNYTSLQTPSHLRDASPVVRGPVASIRQPHFRPTPSATGDGGSLGVFSHANSPLRRSTPANIDRRVQNPDFLFKDRGTPMKRLSSPLKRSNVPGSATPLTSTPKRTQNDPRRETGRF</sequence>